<reference evidence="2" key="1">
    <citation type="submission" date="2013-04" db="UniProtKB">
        <authorList>
            <consortium name="EnsemblPlants"/>
        </authorList>
    </citation>
    <scope>IDENTIFICATION</scope>
</reference>
<dbReference type="Gramene" id="OB02G41970.1">
    <property type="protein sequence ID" value="OB02G41970.1"/>
    <property type="gene ID" value="OB02G41970"/>
</dbReference>
<accession>J3LHT0</accession>
<evidence type="ECO:0000313" key="2">
    <source>
        <dbReference type="EnsemblPlants" id="OB02G41970.1"/>
    </source>
</evidence>
<sequence length="63" mass="7089">MANGRRPALGYLPSSRKRGEKKKHNRFLPHKSLAPFISSQKRKGSPFSPAKTEGIITIKDKNE</sequence>
<dbReference type="HOGENOM" id="CLU_2892704_0_0_1"/>
<feature type="compositionally biased region" description="Basic residues" evidence="1">
    <location>
        <begin position="15"/>
        <end position="29"/>
    </location>
</feature>
<keyword evidence="3" id="KW-1185">Reference proteome</keyword>
<proteinExistence type="predicted"/>
<dbReference type="Proteomes" id="UP000006038">
    <property type="component" value="Unassembled WGS sequence"/>
</dbReference>
<dbReference type="EnsemblPlants" id="OB02G41970.1">
    <property type="protein sequence ID" value="OB02G41970.1"/>
    <property type="gene ID" value="OB02G41970"/>
</dbReference>
<protein>
    <submittedName>
        <fullName evidence="2">Uncharacterized protein</fullName>
    </submittedName>
</protein>
<organism evidence="2">
    <name type="scientific">Oryza brachyantha</name>
    <name type="common">malo sina</name>
    <dbReference type="NCBI Taxonomy" id="4533"/>
    <lineage>
        <taxon>Eukaryota</taxon>
        <taxon>Viridiplantae</taxon>
        <taxon>Streptophyta</taxon>
        <taxon>Embryophyta</taxon>
        <taxon>Tracheophyta</taxon>
        <taxon>Spermatophyta</taxon>
        <taxon>Magnoliopsida</taxon>
        <taxon>Liliopsida</taxon>
        <taxon>Poales</taxon>
        <taxon>Poaceae</taxon>
        <taxon>BOP clade</taxon>
        <taxon>Oryzoideae</taxon>
        <taxon>Oryzeae</taxon>
        <taxon>Oryzinae</taxon>
        <taxon>Oryza</taxon>
    </lineage>
</organism>
<evidence type="ECO:0000256" key="1">
    <source>
        <dbReference type="SAM" id="MobiDB-lite"/>
    </source>
</evidence>
<evidence type="ECO:0000313" key="3">
    <source>
        <dbReference type="Proteomes" id="UP000006038"/>
    </source>
</evidence>
<feature type="region of interest" description="Disordered" evidence="1">
    <location>
        <begin position="1"/>
        <end position="63"/>
    </location>
</feature>
<dbReference type="AlphaFoldDB" id="J3LHT0"/>
<name>J3LHT0_ORYBR</name>